<gene>
    <name evidence="2" type="ORF">GUJ93_ZPchr0003g16992</name>
</gene>
<organism evidence="2 3">
    <name type="scientific">Zizania palustris</name>
    <name type="common">Northern wild rice</name>
    <dbReference type="NCBI Taxonomy" id="103762"/>
    <lineage>
        <taxon>Eukaryota</taxon>
        <taxon>Viridiplantae</taxon>
        <taxon>Streptophyta</taxon>
        <taxon>Embryophyta</taxon>
        <taxon>Tracheophyta</taxon>
        <taxon>Spermatophyta</taxon>
        <taxon>Magnoliopsida</taxon>
        <taxon>Liliopsida</taxon>
        <taxon>Poales</taxon>
        <taxon>Poaceae</taxon>
        <taxon>BOP clade</taxon>
        <taxon>Oryzoideae</taxon>
        <taxon>Oryzeae</taxon>
        <taxon>Zizaniinae</taxon>
        <taxon>Zizania</taxon>
    </lineage>
</organism>
<evidence type="ECO:0000313" key="2">
    <source>
        <dbReference type="EMBL" id="KAG8063240.1"/>
    </source>
</evidence>
<dbReference type="EMBL" id="JAAALK010000286">
    <property type="protein sequence ID" value="KAG8063240.1"/>
    <property type="molecule type" value="Genomic_DNA"/>
</dbReference>
<dbReference type="Proteomes" id="UP000729402">
    <property type="component" value="Unassembled WGS sequence"/>
</dbReference>
<name>A0A8J5VEF0_ZIZPA</name>
<keyword evidence="3" id="KW-1185">Reference proteome</keyword>
<accession>A0A8J5VEF0</accession>
<feature type="region of interest" description="Disordered" evidence="1">
    <location>
        <begin position="37"/>
        <end position="67"/>
    </location>
</feature>
<sequence length="67" mass="7352">MVGERHGAGHRSNAARRRVVGLTKRSSVLWLDASYKNASRPTDTGAREKLDLPPLLPLGGSESKRRD</sequence>
<proteinExistence type="predicted"/>
<protein>
    <submittedName>
        <fullName evidence="2">Uncharacterized protein</fullName>
    </submittedName>
</protein>
<reference evidence="2" key="2">
    <citation type="submission" date="2021-02" db="EMBL/GenBank/DDBJ databases">
        <authorList>
            <person name="Kimball J.A."/>
            <person name="Haas M.W."/>
            <person name="Macchietto M."/>
            <person name="Kono T."/>
            <person name="Duquette J."/>
            <person name="Shao M."/>
        </authorList>
    </citation>
    <scope>NUCLEOTIDE SEQUENCE</scope>
    <source>
        <tissue evidence="2">Fresh leaf tissue</tissue>
    </source>
</reference>
<reference evidence="2" key="1">
    <citation type="journal article" date="2021" name="bioRxiv">
        <title>Whole Genome Assembly and Annotation of Northern Wild Rice, Zizania palustris L., Supports a Whole Genome Duplication in the Zizania Genus.</title>
        <authorList>
            <person name="Haas M."/>
            <person name="Kono T."/>
            <person name="Macchietto M."/>
            <person name="Millas R."/>
            <person name="McGilp L."/>
            <person name="Shao M."/>
            <person name="Duquette J."/>
            <person name="Hirsch C.N."/>
            <person name="Kimball J."/>
        </authorList>
    </citation>
    <scope>NUCLEOTIDE SEQUENCE</scope>
    <source>
        <tissue evidence="2">Fresh leaf tissue</tissue>
    </source>
</reference>
<evidence type="ECO:0000313" key="3">
    <source>
        <dbReference type="Proteomes" id="UP000729402"/>
    </source>
</evidence>
<comment type="caution">
    <text evidence="2">The sequence shown here is derived from an EMBL/GenBank/DDBJ whole genome shotgun (WGS) entry which is preliminary data.</text>
</comment>
<evidence type="ECO:0000256" key="1">
    <source>
        <dbReference type="SAM" id="MobiDB-lite"/>
    </source>
</evidence>
<dbReference type="AlphaFoldDB" id="A0A8J5VEF0"/>